<keyword evidence="3" id="KW-1185">Reference proteome</keyword>
<evidence type="ECO:0000313" key="2">
    <source>
        <dbReference type="EMBL" id="GFO22607.1"/>
    </source>
</evidence>
<dbReference type="Pfam" id="PF17921">
    <property type="entry name" value="Integrase_H2C2"/>
    <property type="match status" value="1"/>
</dbReference>
<dbReference type="FunFam" id="1.10.340.70:FF:000001">
    <property type="entry name" value="Retrovirus-related Pol polyprotein from transposon gypsy-like Protein"/>
    <property type="match status" value="1"/>
</dbReference>
<dbReference type="EMBL" id="BLXT01005428">
    <property type="protein sequence ID" value="GFO22607.1"/>
    <property type="molecule type" value="Genomic_DNA"/>
</dbReference>
<protein>
    <submittedName>
        <fullName evidence="2">Gypsy retrotransposon integrase-like protein 1</fullName>
    </submittedName>
</protein>
<evidence type="ECO:0000259" key="1">
    <source>
        <dbReference type="Pfam" id="PF17921"/>
    </source>
</evidence>
<sequence>MSLQLFTIKDGALYRVHPEGGYLQLVIPVHLKVEVLRLAHDIRSAGHQGIKRTKDRLRGYWWYCCSADIKSYINSCSACNSMKKNNILTPRHPLTLYHASYPIQRDYLDFLGSSQD</sequence>
<dbReference type="InterPro" id="IPR041588">
    <property type="entry name" value="Integrase_H2C2"/>
</dbReference>
<comment type="caution">
    <text evidence="2">The sequence shown here is derived from an EMBL/GenBank/DDBJ whole genome shotgun (WGS) entry which is preliminary data.</text>
</comment>
<feature type="domain" description="Integrase zinc-binding" evidence="1">
    <location>
        <begin position="27"/>
        <end position="84"/>
    </location>
</feature>
<reference evidence="2 3" key="1">
    <citation type="journal article" date="2021" name="Elife">
        <title>Chloroplast acquisition without the gene transfer in kleptoplastic sea slugs, Plakobranchus ocellatus.</title>
        <authorList>
            <person name="Maeda T."/>
            <person name="Takahashi S."/>
            <person name="Yoshida T."/>
            <person name="Shimamura S."/>
            <person name="Takaki Y."/>
            <person name="Nagai Y."/>
            <person name="Toyoda A."/>
            <person name="Suzuki Y."/>
            <person name="Arimoto A."/>
            <person name="Ishii H."/>
            <person name="Satoh N."/>
            <person name="Nishiyama T."/>
            <person name="Hasebe M."/>
            <person name="Maruyama T."/>
            <person name="Minagawa J."/>
            <person name="Obokata J."/>
            <person name="Shigenobu S."/>
        </authorList>
    </citation>
    <scope>NUCLEOTIDE SEQUENCE [LARGE SCALE GENOMIC DNA]</scope>
</reference>
<dbReference type="AlphaFoldDB" id="A0AAV4BUD3"/>
<dbReference type="Proteomes" id="UP000735302">
    <property type="component" value="Unassembled WGS sequence"/>
</dbReference>
<proteinExistence type="predicted"/>
<organism evidence="2 3">
    <name type="scientific">Plakobranchus ocellatus</name>
    <dbReference type="NCBI Taxonomy" id="259542"/>
    <lineage>
        <taxon>Eukaryota</taxon>
        <taxon>Metazoa</taxon>
        <taxon>Spiralia</taxon>
        <taxon>Lophotrochozoa</taxon>
        <taxon>Mollusca</taxon>
        <taxon>Gastropoda</taxon>
        <taxon>Heterobranchia</taxon>
        <taxon>Euthyneura</taxon>
        <taxon>Panpulmonata</taxon>
        <taxon>Sacoglossa</taxon>
        <taxon>Placobranchoidea</taxon>
        <taxon>Plakobranchidae</taxon>
        <taxon>Plakobranchus</taxon>
    </lineage>
</organism>
<evidence type="ECO:0000313" key="3">
    <source>
        <dbReference type="Proteomes" id="UP000735302"/>
    </source>
</evidence>
<accession>A0AAV4BUD3</accession>
<dbReference type="Gene3D" id="1.10.340.70">
    <property type="match status" value="1"/>
</dbReference>
<dbReference type="InterPro" id="IPR050951">
    <property type="entry name" value="Retrovirus_Pol_polyprotein"/>
</dbReference>
<dbReference type="PANTHER" id="PTHR37984">
    <property type="entry name" value="PROTEIN CBG26694"/>
    <property type="match status" value="1"/>
</dbReference>
<dbReference type="PANTHER" id="PTHR37984:SF5">
    <property type="entry name" value="PROTEIN NYNRIN-LIKE"/>
    <property type="match status" value="1"/>
</dbReference>
<name>A0AAV4BUD3_9GAST</name>
<gene>
    <name evidence="2" type="ORF">PoB_004911200</name>
</gene>